<gene>
    <name evidence="2" type="ORF">OCBIM_22012233mg</name>
</gene>
<evidence type="ECO:0000313" key="2">
    <source>
        <dbReference type="EMBL" id="KOF89952.1"/>
    </source>
</evidence>
<dbReference type="EMBL" id="KQ417892">
    <property type="protein sequence ID" value="KOF89952.1"/>
    <property type="molecule type" value="Genomic_DNA"/>
</dbReference>
<sequence>MRTGVDLDSHFENLDMTLSCCRKRPRNLEDEFDESIPISKRINSLYIEGRPDCSHESTPSPDPPVAENNHPDQNYKLWQQQQFHHLPPQVDCLNNTQSKLYSEASGSSANMSAAIVNHPHPYNPQQQTPNSFLDTRHTADHTVIKKYEPELDESSNPFYYRINEVLFKAHAARIGRLTKTSPSDSSHFSFSR</sequence>
<name>A0A0L8HL58_OCTBM</name>
<reference evidence="2" key="1">
    <citation type="submission" date="2015-07" db="EMBL/GenBank/DDBJ databases">
        <title>MeaNS - Measles Nucleotide Surveillance Program.</title>
        <authorList>
            <person name="Tran T."/>
            <person name="Druce J."/>
        </authorList>
    </citation>
    <scope>NUCLEOTIDE SEQUENCE</scope>
    <source>
        <strain evidence="2">UCB-OBI-ISO-001</strain>
        <tissue evidence="2">Gonad</tissue>
    </source>
</reference>
<protein>
    <submittedName>
        <fullName evidence="2">Uncharacterized protein</fullName>
    </submittedName>
</protein>
<dbReference type="AlphaFoldDB" id="A0A0L8HL58"/>
<dbReference type="OrthoDB" id="6365503at2759"/>
<dbReference type="KEGG" id="obi:106869975"/>
<proteinExistence type="predicted"/>
<evidence type="ECO:0000256" key="1">
    <source>
        <dbReference type="SAM" id="MobiDB-lite"/>
    </source>
</evidence>
<feature type="region of interest" description="Disordered" evidence="1">
    <location>
        <begin position="49"/>
        <end position="71"/>
    </location>
</feature>
<accession>A0A0L8HL58</accession>
<organism evidence="2">
    <name type="scientific">Octopus bimaculoides</name>
    <name type="common">California two-spotted octopus</name>
    <dbReference type="NCBI Taxonomy" id="37653"/>
    <lineage>
        <taxon>Eukaryota</taxon>
        <taxon>Metazoa</taxon>
        <taxon>Spiralia</taxon>
        <taxon>Lophotrochozoa</taxon>
        <taxon>Mollusca</taxon>
        <taxon>Cephalopoda</taxon>
        <taxon>Coleoidea</taxon>
        <taxon>Octopodiformes</taxon>
        <taxon>Octopoda</taxon>
        <taxon>Incirrata</taxon>
        <taxon>Octopodidae</taxon>
        <taxon>Octopus</taxon>
    </lineage>
</organism>
<dbReference type="OMA" id="CYPISKR"/>